<reference evidence="1" key="1">
    <citation type="journal article" date="2019" name="Emerg. Microbes Infect.">
        <title>Comprehensive subspecies identification of 175 nontuberculous mycobacteria species based on 7547 genomic profiles.</title>
        <authorList>
            <person name="Matsumoto Y."/>
            <person name="Kinjo T."/>
            <person name="Motooka D."/>
            <person name="Nabeya D."/>
            <person name="Jung N."/>
            <person name="Uechi K."/>
            <person name="Horii T."/>
            <person name="Iida T."/>
            <person name="Fujita J."/>
            <person name="Nakamura S."/>
        </authorList>
    </citation>
    <scope>NUCLEOTIDE SEQUENCE [LARGE SCALE GENOMIC DNA]</scope>
    <source>
        <strain evidence="1">JCM 13671</strain>
    </source>
</reference>
<accession>A0A7I7XZU3</accession>
<dbReference type="Proteomes" id="UP000466931">
    <property type="component" value="Chromosome"/>
</dbReference>
<dbReference type="AlphaFoldDB" id="A0A7I7XZU3"/>
<reference evidence="1" key="2">
    <citation type="submission" date="2020-02" db="EMBL/GenBank/DDBJ databases">
        <authorList>
            <person name="Matsumoto Y."/>
            <person name="Motooka D."/>
            <person name="Nakamura S."/>
        </authorList>
    </citation>
    <scope>NUCLEOTIDE SEQUENCE</scope>
    <source>
        <strain evidence="1">JCM 13671</strain>
    </source>
</reference>
<organism evidence="1 2">
    <name type="scientific">Mycolicibacterium confluentis</name>
    <dbReference type="NCBI Taxonomy" id="28047"/>
    <lineage>
        <taxon>Bacteria</taxon>
        <taxon>Bacillati</taxon>
        <taxon>Actinomycetota</taxon>
        <taxon>Actinomycetes</taxon>
        <taxon>Mycobacteriales</taxon>
        <taxon>Mycobacteriaceae</taxon>
        <taxon>Mycolicibacterium</taxon>
    </lineage>
</organism>
<keyword evidence="2" id="KW-1185">Reference proteome</keyword>
<sequence>MSEQLATIPNMNADQMYRLRMIQLVSRVTERAVRTWPLGEWALLRRVLPDGGSTNPDPRRFMPDKGSSLALDDLGFTPELDAIGEHFVSSTARFPVMSAAQNLVGAGQVQSATFQEHRTDVAGAGSLCRAALESSAKTIWLLADPSREVRRARSRGHTIRERSYQERFISLEEQILERRTGSEQASAYENFVRHRDEYNELQEAISSMPEDQIVKPPRSFEKTVEWSAKWVDENTPPHASEQLPNGLTLGAMSFYSAGSSFVHGFKWMTDYIRNDEDTLKIIADGFAAALIMTECAVALFEAQATHPARASVRENYPKWLAPTVMEWIPRYANG</sequence>
<protein>
    <submittedName>
        <fullName evidence="1">Uncharacterized protein</fullName>
    </submittedName>
</protein>
<proteinExistence type="predicted"/>
<evidence type="ECO:0000313" key="2">
    <source>
        <dbReference type="Proteomes" id="UP000466931"/>
    </source>
</evidence>
<evidence type="ECO:0000313" key="1">
    <source>
        <dbReference type="EMBL" id="BBZ34463.1"/>
    </source>
</evidence>
<dbReference type="EMBL" id="AP022612">
    <property type="protein sequence ID" value="BBZ34463.1"/>
    <property type="molecule type" value="Genomic_DNA"/>
</dbReference>
<name>A0A7I7XZU3_9MYCO</name>
<gene>
    <name evidence="1" type="ORF">MCNF_30680</name>
</gene>